<dbReference type="Proteomes" id="UP000070366">
    <property type="component" value="Unassembled WGS sequence"/>
</dbReference>
<protein>
    <recommendedName>
        <fullName evidence="9">FUSC family protein</fullName>
    </recommendedName>
</protein>
<feature type="transmembrane region" description="Helical" evidence="6">
    <location>
        <begin position="147"/>
        <end position="165"/>
    </location>
</feature>
<feature type="transmembrane region" description="Helical" evidence="6">
    <location>
        <begin position="118"/>
        <end position="135"/>
    </location>
</feature>
<feature type="transmembrane region" description="Helical" evidence="6">
    <location>
        <begin position="92"/>
        <end position="111"/>
    </location>
</feature>
<dbReference type="STRING" id="626937.HMPREF3293_02647"/>
<evidence type="ECO:0008006" key="9">
    <source>
        <dbReference type="Google" id="ProtNLM"/>
    </source>
</evidence>
<dbReference type="AlphaFoldDB" id="A0A136Q1K4"/>
<feature type="transmembrane region" description="Helical" evidence="6">
    <location>
        <begin position="18"/>
        <end position="34"/>
    </location>
</feature>
<organism evidence="7 8">
    <name type="scientific">Christensenella minuta</name>
    <dbReference type="NCBI Taxonomy" id="626937"/>
    <lineage>
        <taxon>Bacteria</taxon>
        <taxon>Bacillati</taxon>
        <taxon>Bacillota</taxon>
        <taxon>Clostridia</taxon>
        <taxon>Christensenellales</taxon>
        <taxon>Christensenellaceae</taxon>
        <taxon>Christensenella</taxon>
    </lineage>
</organism>
<dbReference type="InterPro" id="IPR010343">
    <property type="entry name" value="ArAE_1"/>
</dbReference>
<gene>
    <name evidence="7" type="ORF">HMPREF3293_02647</name>
</gene>
<keyword evidence="5 6" id="KW-0472">Membrane</keyword>
<dbReference type="RefSeq" id="WP_082771175.1">
    <property type="nucleotide sequence ID" value="NZ_CABMOF010000015.1"/>
</dbReference>
<evidence type="ECO:0000256" key="2">
    <source>
        <dbReference type="ARBA" id="ARBA00022475"/>
    </source>
</evidence>
<evidence type="ECO:0000313" key="7">
    <source>
        <dbReference type="EMBL" id="KXK64568.1"/>
    </source>
</evidence>
<evidence type="ECO:0000256" key="3">
    <source>
        <dbReference type="ARBA" id="ARBA00022692"/>
    </source>
</evidence>
<evidence type="ECO:0000313" key="8">
    <source>
        <dbReference type="Proteomes" id="UP000070366"/>
    </source>
</evidence>
<dbReference type="OrthoDB" id="1653617at2"/>
<evidence type="ECO:0000256" key="1">
    <source>
        <dbReference type="ARBA" id="ARBA00004651"/>
    </source>
</evidence>
<dbReference type="EMBL" id="LSZW01000064">
    <property type="protein sequence ID" value="KXK64568.1"/>
    <property type="molecule type" value="Genomic_DNA"/>
</dbReference>
<evidence type="ECO:0000256" key="4">
    <source>
        <dbReference type="ARBA" id="ARBA00022989"/>
    </source>
</evidence>
<sequence length="179" mass="20132">MIRGDCLMDLTYRPGQRALKTVIAVFFCLLLGFITQRPTALYAVIAAILCIQPTYDKSKQIGLHRILGTIMGSVFSFIALELAAVIPHYRDFWFIILFPLLMLALIFVCNVLRIKDSVAPSCVIFSVIVFLHAGSTLDTLPYVFERMIETIIGVLIALPVNRFFFNPRPKNVPEPPEGK</sequence>
<comment type="subcellular location">
    <subcellularLocation>
        <location evidence="1">Cell membrane</location>
        <topology evidence="1">Multi-pass membrane protein</topology>
    </subcellularLocation>
</comment>
<dbReference type="PANTHER" id="PTHR30509">
    <property type="entry name" value="P-HYDROXYBENZOIC ACID EFFLUX PUMP SUBUNIT-RELATED"/>
    <property type="match status" value="1"/>
</dbReference>
<evidence type="ECO:0000256" key="6">
    <source>
        <dbReference type="SAM" id="Phobius"/>
    </source>
</evidence>
<dbReference type="Pfam" id="PF06081">
    <property type="entry name" value="ArAE_1"/>
    <property type="match status" value="1"/>
</dbReference>
<proteinExistence type="predicted"/>
<dbReference type="PANTHER" id="PTHR30509:SF9">
    <property type="entry name" value="MULTIDRUG RESISTANCE PROTEIN MDTO"/>
    <property type="match status" value="1"/>
</dbReference>
<comment type="caution">
    <text evidence="7">The sequence shown here is derived from an EMBL/GenBank/DDBJ whole genome shotgun (WGS) entry which is preliminary data.</text>
</comment>
<accession>A0A136Q1K4</accession>
<dbReference type="KEGG" id="cmiu:B1H56_00245"/>
<reference evidence="7 8" key="1">
    <citation type="submission" date="2016-02" db="EMBL/GenBank/DDBJ databases">
        <authorList>
            <person name="Wen L."/>
            <person name="He K."/>
            <person name="Yang H."/>
        </authorList>
    </citation>
    <scope>NUCLEOTIDE SEQUENCE [LARGE SCALE GENOMIC DNA]</scope>
    <source>
        <strain evidence="7 8">DSM 22607</strain>
    </source>
</reference>
<feature type="transmembrane region" description="Helical" evidence="6">
    <location>
        <begin position="67"/>
        <end position="86"/>
    </location>
</feature>
<keyword evidence="2" id="KW-1003">Cell membrane</keyword>
<name>A0A136Q1K4_9FIRM</name>
<dbReference type="GO" id="GO:0005886">
    <property type="term" value="C:plasma membrane"/>
    <property type="evidence" value="ECO:0007669"/>
    <property type="project" value="UniProtKB-SubCell"/>
</dbReference>
<keyword evidence="8" id="KW-1185">Reference proteome</keyword>
<keyword evidence="3 6" id="KW-0812">Transmembrane</keyword>
<evidence type="ECO:0000256" key="5">
    <source>
        <dbReference type="ARBA" id="ARBA00023136"/>
    </source>
</evidence>
<keyword evidence="4 6" id="KW-1133">Transmembrane helix</keyword>